<dbReference type="CDD" id="cd17346">
    <property type="entry name" value="MFS_DtpA_like"/>
    <property type="match status" value="1"/>
</dbReference>
<dbReference type="InterPro" id="IPR036259">
    <property type="entry name" value="MFS_trans_sf"/>
</dbReference>
<feature type="transmembrane region" description="Helical" evidence="8">
    <location>
        <begin position="439"/>
        <end position="457"/>
    </location>
</feature>
<evidence type="ECO:0000256" key="5">
    <source>
        <dbReference type="ARBA" id="ARBA00022989"/>
    </source>
</evidence>
<accession>A0A538TYW1</accession>
<dbReference type="GO" id="GO:0005886">
    <property type="term" value="C:plasma membrane"/>
    <property type="evidence" value="ECO:0007669"/>
    <property type="project" value="UniProtKB-SubCell"/>
</dbReference>
<evidence type="ECO:0000256" key="8">
    <source>
        <dbReference type="SAM" id="Phobius"/>
    </source>
</evidence>
<evidence type="ECO:0000256" key="1">
    <source>
        <dbReference type="ARBA" id="ARBA00004651"/>
    </source>
</evidence>
<dbReference type="InterPro" id="IPR018456">
    <property type="entry name" value="PTR2_symporter_CS"/>
</dbReference>
<feature type="transmembrane region" description="Helical" evidence="8">
    <location>
        <begin position="126"/>
        <end position="159"/>
    </location>
</feature>
<reference evidence="9 10" key="1">
    <citation type="journal article" date="2019" name="Nat. Microbiol.">
        <title>Mediterranean grassland soil C-N compound turnover is dependent on rainfall and depth, and is mediated by genomically divergent microorganisms.</title>
        <authorList>
            <person name="Diamond S."/>
            <person name="Andeer P.F."/>
            <person name="Li Z."/>
            <person name="Crits-Christoph A."/>
            <person name="Burstein D."/>
            <person name="Anantharaman K."/>
            <person name="Lane K.R."/>
            <person name="Thomas B.C."/>
            <person name="Pan C."/>
            <person name="Northen T.R."/>
            <person name="Banfield J.F."/>
        </authorList>
    </citation>
    <scope>NUCLEOTIDE SEQUENCE [LARGE SCALE GENOMIC DNA]</scope>
    <source>
        <strain evidence="9">WS_11</strain>
    </source>
</reference>
<dbReference type="EMBL" id="VBPB01000379">
    <property type="protein sequence ID" value="TMQ68709.1"/>
    <property type="molecule type" value="Genomic_DNA"/>
</dbReference>
<evidence type="ECO:0000256" key="6">
    <source>
        <dbReference type="ARBA" id="ARBA00023136"/>
    </source>
</evidence>
<keyword evidence="4 7" id="KW-0812">Transmembrane</keyword>
<dbReference type="Proteomes" id="UP000319771">
    <property type="component" value="Unassembled WGS sequence"/>
</dbReference>
<dbReference type="AlphaFoldDB" id="A0A538TYW1"/>
<keyword evidence="5 8" id="KW-1133">Transmembrane helix</keyword>
<keyword evidence="6 8" id="KW-0472">Membrane</keyword>
<protein>
    <submittedName>
        <fullName evidence="9">Peptide MFS transporter</fullName>
    </submittedName>
</protein>
<feature type="transmembrane region" description="Helical" evidence="8">
    <location>
        <begin position="180"/>
        <end position="199"/>
    </location>
</feature>
<feature type="transmembrane region" description="Helical" evidence="8">
    <location>
        <begin position="307"/>
        <end position="328"/>
    </location>
</feature>
<name>A0A538TYW1_UNCEI</name>
<comment type="subcellular location">
    <subcellularLocation>
        <location evidence="1">Cell membrane</location>
        <topology evidence="1">Multi-pass membrane protein</topology>
    </subcellularLocation>
    <subcellularLocation>
        <location evidence="7">Membrane</location>
        <topology evidence="7">Multi-pass membrane protein</topology>
    </subcellularLocation>
</comment>
<dbReference type="NCBIfam" id="TIGR00924">
    <property type="entry name" value="yjdL_sub1_fam"/>
    <property type="match status" value="2"/>
</dbReference>
<dbReference type="PROSITE" id="PS01022">
    <property type="entry name" value="PTR2_1"/>
    <property type="match status" value="1"/>
</dbReference>
<gene>
    <name evidence="9" type="ORF">E6K81_16395</name>
</gene>
<sequence>MEVPVTATATASTPQTGTILGHPKGLFVLFFTEMWERFSYYGMRSLLVLYMVNYLFVHPDVGQRVLGFTAVKAFIENLPWVKSLGPLAAQPLSSQIYGLYTGFVYFTPFLGGMLADRVLGQRKTVILGAILMAIGHFLMASEHLFFLALMFLIAGNGAFKPNISTQVGLLYPPGDPRRDGAFTIFYMGINLGAFFSPLVCGTLGQKVGWHYGFAAAGVGMVIGLCLSLWGNKHLAPDVLSQRKAAQKTAVKEKMTANEWQRVLVLILVCTLNIVFWGVYEQQGNVMQLWADKNTNWHFFGWEMPSTWYQAFNPLMIFAFAPLLSMVWVKQAKGGKEPSSVTKMGFGCLLLGISYIVMIVASRGMAPEVRRSVLWLVGTTVIITLGELYLSPVGLSFVTKIAPARMVSMLMGVWFLANFFGNYLTGYLGTFWEKIPHEQFFYLMTALGLGAGIAMLILSRPANGVIGAHDRGEGGA</sequence>
<feature type="transmembrane region" description="Helical" evidence="8">
    <location>
        <begin position="38"/>
        <end position="57"/>
    </location>
</feature>
<comment type="caution">
    <text evidence="9">The sequence shown here is derived from an EMBL/GenBank/DDBJ whole genome shotgun (WGS) entry which is preliminary data.</text>
</comment>
<keyword evidence="2 7" id="KW-0813">Transport</keyword>
<feature type="transmembrane region" description="Helical" evidence="8">
    <location>
        <begin position="340"/>
        <end position="360"/>
    </location>
</feature>
<dbReference type="InterPro" id="IPR050171">
    <property type="entry name" value="MFS_Transporters"/>
</dbReference>
<organism evidence="9 10">
    <name type="scientific">Eiseniibacteriota bacterium</name>
    <dbReference type="NCBI Taxonomy" id="2212470"/>
    <lineage>
        <taxon>Bacteria</taxon>
        <taxon>Candidatus Eiseniibacteriota</taxon>
    </lineage>
</organism>
<feature type="transmembrane region" description="Helical" evidence="8">
    <location>
        <begin position="372"/>
        <end position="389"/>
    </location>
</feature>
<dbReference type="Pfam" id="PF00854">
    <property type="entry name" value="PTR2"/>
    <property type="match status" value="2"/>
</dbReference>
<feature type="transmembrane region" description="Helical" evidence="8">
    <location>
        <begin position="262"/>
        <end position="279"/>
    </location>
</feature>
<evidence type="ECO:0000256" key="3">
    <source>
        <dbReference type="ARBA" id="ARBA00022475"/>
    </source>
</evidence>
<dbReference type="SUPFAM" id="SSF103473">
    <property type="entry name" value="MFS general substrate transporter"/>
    <property type="match status" value="1"/>
</dbReference>
<evidence type="ECO:0000256" key="2">
    <source>
        <dbReference type="ARBA" id="ARBA00022448"/>
    </source>
</evidence>
<dbReference type="InterPro" id="IPR000109">
    <property type="entry name" value="POT_fam"/>
</dbReference>
<evidence type="ECO:0000313" key="9">
    <source>
        <dbReference type="EMBL" id="TMQ68709.1"/>
    </source>
</evidence>
<dbReference type="GO" id="GO:1904680">
    <property type="term" value="F:peptide transmembrane transporter activity"/>
    <property type="evidence" value="ECO:0007669"/>
    <property type="project" value="InterPro"/>
</dbReference>
<evidence type="ECO:0000313" key="10">
    <source>
        <dbReference type="Proteomes" id="UP000319771"/>
    </source>
</evidence>
<dbReference type="PANTHER" id="PTHR23517">
    <property type="entry name" value="RESISTANCE PROTEIN MDTM, PUTATIVE-RELATED-RELATED"/>
    <property type="match status" value="1"/>
</dbReference>
<keyword evidence="3" id="KW-1003">Cell membrane</keyword>
<dbReference type="Gene3D" id="1.20.1250.20">
    <property type="entry name" value="MFS general substrate transporter like domains"/>
    <property type="match status" value="2"/>
</dbReference>
<feature type="transmembrane region" description="Helical" evidence="8">
    <location>
        <begin position="96"/>
        <end position="114"/>
    </location>
</feature>
<evidence type="ECO:0000256" key="4">
    <source>
        <dbReference type="ARBA" id="ARBA00022692"/>
    </source>
</evidence>
<feature type="transmembrane region" description="Helical" evidence="8">
    <location>
        <begin position="211"/>
        <end position="230"/>
    </location>
</feature>
<comment type="similarity">
    <text evidence="7">Belongs to the major facilitator superfamily. Proton-dependent oligopeptide transporter (POT/PTR) (TC 2.A.17) family.</text>
</comment>
<evidence type="ECO:0000256" key="7">
    <source>
        <dbReference type="RuleBase" id="RU003755"/>
    </source>
</evidence>
<dbReference type="GO" id="GO:0006857">
    <property type="term" value="P:oligopeptide transport"/>
    <property type="evidence" value="ECO:0007669"/>
    <property type="project" value="InterPro"/>
</dbReference>
<dbReference type="InterPro" id="IPR005279">
    <property type="entry name" value="Dipep/tripep_permease"/>
</dbReference>
<dbReference type="PANTHER" id="PTHR23517:SF15">
    <property type="entry name" value="PROTON-DEPENDENT OLIGOPEPTIDE FAMILY TRANSPORT PROTEIN"/>
    <property type="match status" value="1"/>
</dbReference>
<dbReference type="PROSITE" id="PS01023">
    <property type="entry name" value="PTR2_2"/>
    <property type="match status" value="1"/>
</dbReference>
<proteinExistence type="inferred from homology"/>